<comment type="similarity">
    <text evidence="1 3">Belongs to the short-chain dehydrogenases/reductases (SDR) family.</text>
</comment>
<dbReference type="InterPro" id="IPR011286">
    <property type="entry name" value="2-deoxy-D-gluc_3_DH"/>
</dbReference>
<keyword evidence="5" id="KW-1185">Reference proteome</keyword>
<evidence type="ECO:0000256" key="2">
    <source>
        <dbReference type="ARBA" id="ARBA00023002"/>
    </source>
</evidence>
<sequence length="326" mass="34924">MSVWSEVLQVRLVLNVLDADLLCHKLISSISIYEVQDGKFPILCKSNQKTDSTARIHWLLPVYDRIATMMQGVEQGMNAFDLSGKVALVTGTSGGLGQGMALGLAEAGADVICVSYSKSEDTVSKIQALGREAISIQADLSQHDGLEAVVTEALAFKGQIDILVNNAGIIRRTPAAEHSWKDFADVLDLNLETVFYLSQLVGRHMIERGSGKIISVASMLSYQGGINVPGYTASKHGVAGITKALANEWASKGIQVNAIAPGYMLTDNTAPIVADQARFDSITERIPAARWGTAEDMQGPVVFLASDASNYLNGHVLCVDGGWMAR</sequence>
<evidence type="ECO:0000313" key="5">
    <source>
        <dbReference type="Proteomes" id="UP001185028"/>
    </source>
</evidence>
<dbReference type="InterPro" id="IPR036291">
    <property type="entry name" value="NAD(P)-bd_dom_sf"/>
</dbReference>
<proteinExistence type="inferred from homology"/>
<dbReference type="InterPro" id="IPR020904">
    <property type="entry name" value="Sc_DH/Rdtase_CS"/>
</dbReference>
<evidence type="ECO:0000313" key="4">
    <source>
        <dbReference type="EMBL" id="MDR6245296.1"/>
    </source>
</evidence>
<comment type="caution">
    <text evidence="4">The sequence shown here is derived from an EMBL/GenBank/DDBJ whole genome shotgun (WGS) entry which is preliminary data.</text>
</comment>
<protein>
    <submittedName>
        <fullName evidence="4">2-deoxy-D-gluconate 3-dehydrogenase</fullName>
        <ecNumber evidence="4">1.1.1.125</ecNumber>
    </submittedName>
</protein>
<dbReference type="EC" id="1.1.1.125" evidence="4"/>
<dbReference type="PRINTS" id="PR00081">
    <property type="entry name" value="GDHRDH"/>
</dbReference>
<dbReference type="NCBIfam" id="TIGR01832">
    <property type="entry name" value="kduD"/>
    <property type="match status" value="1"/>
</dbReference>
<keyword evidence="2 4" id="KW-0560">Oxidoreductase</keyword>
<dbReference type="PRINTS" id="PR00080">
    <property type="entry name" value="SDRFAMILY"/>
</dbReference>
<dbReference type="PANTHER" id="PTHR42760:SF5">
    <property type="entry name" value="2-DEHYDRO-3-DEOXY-D-GLUCONATE 5-DEHYDROGENASE"/>
    <property type="match status" value="1"/>
</dbReference>
<reference evidence="4 5" key="1">
    <citation type="submission" date="2023-07" db="EMBL/GenBank/DDBJ databases">
        <title>Genomic Encyclopedia of Type Strains, Phase IV (KMG-IV): sequencing the most valuable type-strain genomes for metagenomic binning, comparative biology and taxonomic classification.</title>
        <authorList>
            <person name="Goeker M."/>
        </authorList>
    </citation>
    <scope>NUCLEOTIDE SEQUENCE [LARGE SCALE GENOMIC DNA]</scope>
    <source>
        <strain evidence="4 5">DSM 22170</strain>
    </source>
</reference>
<dbReference type="Gene3D" id="3.40.50.720">
    <property type="entry name" value="NAD(P)-binding Rossmann-like Domain"/>
    <property type="match status" value="1"/>
</dbReference>
<dbReference type="InterPro" id="IPR002347">
    <property type="entry name" value="SDR_fam"/>
</dbReference>
<gene>
    <name evidence="4" type="ORF">JOC58_003197</name>
</gene>
<dbReference type="Proteomes" id="UP001185028">
    <property type="component" value="Unassembled WGS sequence"/>
</dbReference>
<organism evidence="4 5">
    <name type="scientific">Paenibacillus hunanensis</name>
    <dbReference type="NCBI Taxonomy" id="539262"/>
    <lineage>
        <taxon>Bacteria</taxon>
        <taxon>Bacillati</taxon>
        <taxon>Bacillota</taxon>
        <taxon>Bacilli</taxon>
        <taxon>Bacillales</taxon>
        <taxon>Paenibacillaceae</taxon>
        <taxon>Paenibacillus</taxon>
    </lineage>
</organism>
<evidence type="ECO:0000256" key="3">
    <source>
        <dbReference type="RuleBase" id="RU000363"/>
    </source>
</evidence>
<dbReference type="CDD" id="cd05347">
    <property type="entry name" value="Ga5DH-like_SDR_c"/>
    <property type="match status" value="1"/>
</dbReference>
<dbReference type="Pfam" id="PF00106">
    <property type="entry name" value="adh_short"/>
    <property type="match status" value="1"/>
</dbReference>
<accession>A0ABU1J290</accession>
<dbReference type="EMBL" id="JAVDQH010000013">
    <property type="protein sequence ID" value="MDR6245296.1"/>
    <property type="molecule type" value="Genomic_DNA"/>
</dbReference>
<evidence type="ECO:0000256" key="1">
    <source>
        <dbReference type="ARBA" id="ARBA00006484"/>
    </source>
</evidence>
<dbReference type="PANTHER" id="PTHR42760">
    <property type="entry name" value="SHORT-CHAIN DEHYDROGENASES/REDUCTASES FAMILY MEMBER"/>
    <property type="match status" value="1"/>
</dbReference>
<dbReference type="GO" id="GO:0008678">
    <property type="term" value="F:2-deoxy-D-gluconate 3-dehydrogenase activity"/>
    <property type="evidence" value="ECO:0007669"/>
    <property type="project" value="UniProtKB-EC"/>
</dbReference>
<dbReference type="PROSITE" id="PS00061">
    <property type="entry name" value="ADH_SHORT"/>
    <property type="match status" value="1"/>
</dbReference>
<name>A0ABU1J290_9BACL</name>
<dbReference type="SUPFAM" id="SSF51735">
    <property type="entry name" value="NAD(P)-binding Rossmann-fold domains"/>
    <property type="match status" value="1"/>
</dbReference>